<feature type="domain" description="HpaB/PvcC/4-BUDH C-terminal" evidence="5">
    <location>
        <begin position="305"/>
        <end position="496"/>
    </location>
</feature>
<dbReference type="PANTHER" id="PTHR36117:SF3">
    <property type="entry name" value="4-HYDROXYPHENYLACETATE 3-MONOOXYGENASE-RELATED"/>
    <property type="match status" value="1"/>
</dbReference>
<sequence>MLRPPSVQGALLPATARRASIALIYGMAETEFNRGFMPDYLQRMQTPRNVYVNGEPVHTLPLHPMFSGAIRFINRYYELQQQDPAVHLVNHAYATSLLIPRCIDDLKQKGRAYKAVADSSYGMLGRTPDFINSAIAAVASHAQTLGHDEYCDYADNARRYYDYCRENNLYVSHAAINPQVDRSRVMSELRSASVGVKVTHYDDNGITVNGAKMITTLTPISDEILIFNMPGLTENDRDFAVAFTLDVTSPNLRMLCRKAMSYPEHSTLDHPIANLFDEIDCLLLLDNVQVPWERVLIFRNVEKSNAFYDTTKARNHTGHQGIIRGQAKAELMAGVATRIAQTLGLDRFLHVQEKLGRMTTSLELLKGAIQLAENAATIDDYGVCNPDISAIQAIRYHFPLWYKDMQQTLQSLCAGSMLSIPDAATLSTLPQQQLDELFDPHRTTLLNLGWDLTGDGFGQRQMVYEIYHAGDPLHIAAQHHQEYDTRGMLATLDQLLHSSIPGEKL</sequence>
<proteinExistence type="predicted"/>
<protein>
    <submittedName>
        <fullName evidence="7">4-hydroxyphenylacetate 3-hydroxylase</fullName>
    </submittedName>
</protein>
<evidence type="ECO:0000256" key="2">
    <source>
        <dbReference type="ARBA" id="ARBA00022827"/>
    </source>
</evidence>
<feature type="binding site" evidence="4">
    <location>
        <position position="216"/>
    </location>
    <ligand>
        <name>FAD</name>
        <dbReference type="ChEBI" id="CHEBI:57692"/>
    </ligand>
</feature>
<reference evidence="7 8" key="1">
    <citation type="submission" date="2009-06" db="EMBL/GenBank/DDBJ databases">
        <title>Complete sequence of Dickeya zeae Ech1591.</title>
        <authorList>
            <consortium name="US DOE Joint Genome Institute"/>
            <person name="Lucas S."/>
            <person name="Copeland A."/>
            <person name="Lapidus A."/>
            <person name="Glavina del Rio T."/>
            <person name="Tice H."/>
            <person name="Bruce D."/>
            <person name="Goodwin L."/>
            <person name="Pitluck S."/>
            <person name="Chertkov O."/>
            <person name="Brettin T."/>
            <person name="Detter J.C."/>
            <person name="Han C."/>
            <person name="Larimer F."/>
            <person name="Land M."/>
            <person name="Hauser L."/>
            <person name="Kyrpides N."/>
            <person name="Ovchinnikova G."/>
            <person name="Balakrishnan V."/>
            <person name="Glasner J."/>
            <person name="Perna N.T."/>
        </authorList>
    </citation>
    <scope>NUCLEOTIDE SEQUENCE [LARGE SCALE GENOMIC DNA]</scope>
    <source>
        <strain evidence="7 8">Ech1591</strain>
    </source>
</reference>
<evidence type="ECO:0000259" key="6">
    <source>
        <dbReference type="Pfam" id="PF11794"/>
    </source>
</evidence>
<keyword evidence="2 4" id="KW-0274">FAD</keyword>
<dbReference type="InterPro" id="IPR009100">
    <property type="entry name" value="AcylCoA_DH/oxidase_NM_dom_sf"/>
</dbReference>
<evidence type="ECO:0000256" key="3">
    <source>
        <dbReference type="ARBA" id="ARBA00023002"/>
    </source>
</evidence>
<evidence type="ECO:0000256" key="1">
    <source>
        <dbReference type="ARBA" id="ARBA00022630"/>
    </source>
</evidence>
<dbReference type="eggNOG" id="COG2368">
    <property type="taxonomic scope" value="Bacteria"/>
</dbReference>
<evidence type="ECO:0000313" key="8">
    <source>
        <dbReference type="Proteomes" id="UP000002735"/>
    </source>
</evidence>
<dbReference type="Gene3D" id="1.10.3140.10">
    <property type="entry name" value="4-hydroxybutyryl-coa dehydratase, domain 1"/>
    <property type="match status" value="1"/>
</dbReference>
<organism evidence="7 8">
    <name type="scientific">Dickeya chrysanthemi (strain Ech1591)</name>
    <name type="common">Dickeya zeae (strain Ech1591)</name>
    <dbReference type="NCBI Taxonomy" id="561229"/>
    <lineage>
        <taxon>Bacteria</taxon>
        <taxon>Pseudomonadati</taxon>
        <taxon>Pseudomonadota</taxon>
        <taxon>Gammaproteobacteria</taxon>
        <taxon>Enterobacterales</taxon>
        <taxon>Pectobacteriaceae</taxon>
        <taxon>Dickeya</taxon>
    </lineage>
</organism>
<dbReference type="InterPro" id="IPR024719">
    <property type="entry name" value="HpaB/PvcC/4-BUDH_C"/>
</dbReference>
<keyword evidence="1" id="KW-0285">Flavoprotein</keyword>
<dbReference type="Gene3D" id="1.20.140.10">
    <property type="entry name" value="Butyryl-CoA Dehydrogenase, subunit A, domain 3"/>
    <property type="match status" value="1"/>
</dbReference>
<dbReference type="SUPFAM" id="SSF47203">
    <property type="entry name" value="Acyl-CoA dehydrogenase C-terminal domain-like"/>
    <property type="match status" value="1"/>
</dbReference>
<dbReference type="InterPro" id="IPR036250">
    <property type="entry name" value="AcylCo_DH-like_C"/>
</dbReference>
<dbReference type="STRING" id="561229.Dd1591_0652"/>
<dbReference type="SUPFAM" id="SSF56645">
    <property type="entry name" value="Acyl-CoA dehydrogenase NM domain-like"/>
    <property type="match status" value="1"/>
</dbReference>
<dbReference type="Pfam" id="PF11794">
    <property type="entry name" value="HpaB_N"/>
    <property type="match status" value="1"/>
</dbReference>
<name>C6CK18_DICC1</name>
<dbReference type="AlphaFoldDB" id="C6CK18"/>
<dbReference type="InterPro" id="IPR024674">
    <property type="entry name" value="HpaB/PvcC/4-BUDH_N"/>
</dbReference>
<feature type="domain" description="HpaB/PvcC/4-BUDH N-terminal" evidence="6">
    <location>
        <begin position="39"/>
        <end position="297"/>
    </location>
</feature>
<dbReference type="Pfam" id="PF03241">
    <property type="entry name" value="HpaB"/>
    <property type="match status" value="1"/>
</dbReference>
<dbReference type="EMBL" id="CP001655">
    <property type="protein sequence ID" value="ACT05534.1"/>
    <property type="molecule type" value="Genomic_DNA"/>
</dbReference>
<dbReference type="PANTHER" id="PTHR36117">
    <property type="entry name" value="4-HYDROXYPHENYLACETATE 3-MONOOXYGENASE-RELATED"/>
    <property type="match status" value="1"/>
</dbReference>
<keyword evidence="3" id="KW-0560">Oxidoreductase</keyword>
<evidence type="ECO:0000256" key="4">
    <source>
        <dbReference type="PIRSR" id="PIRSR000331-2"/>
    </source>
</evidence>
<dbReference type="HOGENOM" id="CLU_023920_2_1_6"/>
<dbReference type="GO" id="GO:0016627">
    <property type="term" value="F:oxidoreductase activity, acting on the CH-CH group of donors"/>
    <property type="evidence" value="ECO:0007669"/>
    <property type="project" value="InterPro"/>
</dbReference>
<evidence type="ECO:0000313" key="7">
    <source>
        <dbReference type="EMBL" id="ACT05534.1"/>
    </source>
</evidence>
<dbReference type="Proteomes" id="UP000002735">
    <property type="component" value="Chromosome"/>
</dbReference>
<evidence type="ECO:0000259" key="5">
    <source>
        <dbReference type="Pfam" id="PF03241"/>
    </source>
</evidence>
<accession>C6CK18</accession>
<feature type="binding site" evidence="4">
    <location>
        <begin position="179"/>
        <end position="182"/>
    </location>
    <ligand>
        <name>FAD</name>
        <dbReference type="ChEBI" id="CHEBI:57692"/>
    </ligand>
</feature>
<dbReference type="InterPro" id="IPR046373">
    <property type="entry name" value="Acyl-CoA_Oxase/DH_mid-dom_sf"/>
</dbReference>
<dbReference type="PIRSF" id="PIRSF000331">
    <property type="entry name" value="HpaA_HpaB"/>
    <property type="match status" value="1"/>
</dbReference>
<dbReference type="InterPro" id="IPR004925">
    <property type="entry name" value="HpaB/PvcC/4-BUDH"/>
</dbReference>
<dbReference type="KEGG" id="dze:Dd1591_0652"/>
<gene>
    <name evidence="7" type="ordered locus">Dd1591_0652</name>
</gene>
<dbReference type="Gene3D" id="2.40.110.10">
    <property type="entry name" value="Butyryl-CoA Dehydrogenase, subunit A, domain 2"/>
    <property type="match status" value="1"/>
</dbReference>